<keyword evidence="2" id="KW-1185">Reference proteome</keyword>
<evidence type="ECO:0000313" key="1">
    <source>
        <dbReference type="EMBL" id="GBE87438.1"/>
    </source>
</evidence>
<dbReference type="InParanoid" id="A0A401GZ47"/>
<gene>
    <name evidence="1" type="ORF">SCP_1101140</name>
</gene>
<dbReference type="AlphaFoldDB" id="A0A401GZ47"/>
<comment type="caution">
    <text evidence="1">The sequence shown here is derived from an EMBL/GenBank/DDBJ whole genome shotgun (WGS) entry which is preliminary data.</text>
</comment>
<proteinExistence type="predicted"/>
<dbReference type="OrthoDB" id="2801221at2759"/>
<dbReference type="Proteomes" id="UP000287166">
    <property type="component" value="Unassembled WGS sequence"/>
</dbReference>
<dbReference type="RefSeq" id="XP_027618351.1">
    <property type="nucleotide sequence ID" value="XM_027762550.1"/>
</dbReference>
<reference evidence="1 2" key="1">
    <citation type="journal article" date="2018" name="Sci. Rep.">
        <title>Genome sequence of the cauliflower mushroom Sparassis crispa (Hanabiratake) and its association with beneficial usage.</title>
        <authorList>
            <person name="Kiyama R."/>
            <person name="Furutani Y."/>
            <person name="Kawaguchi K."/>
            <person name="Nakanishi T."/>
        </authorList>
    </citation>
    <scope>NUCLEOTIDE SEQUENCE [LARGE SCALE GENOMIC DNA]</scope>
</reference>
<organism evidence="1 2">
    <name type="scientific">Sparassis crispa</name>
    <dbReference type="NCBI Taxonomy" id="139825"/>
    <lineage>
        <taxon>Eukaryota</taxon>
        <taxon>Fungi</taxon>
        <taxon>Dikarya</taxon>
        <taxon>Basidiomycota</taxon>
        <taxon>Agaricomycotina</taxon>
        <taxon>Agaricomycetes</taxon>
        <taxon>Polyporales</taxon>
        <taxon>Sparassidaceae</taxon>
        <taxon>Sparassis</taxon>
    </lineage>
</organism>
<sequence length="148" mass="16902">MIYALESAHFEFELTKLLAVTLPFARAIKCIQSMQSTAADVYLFWQAVTSQLEYLFQENRLKLTVKTMVTIRRITNRRFHEMINEAPEDIYIIAYIERSISSSLRAGYWLPPAPVPAFSSSGIPETPYFLASSLNDARENITAPLAYK</sequence>
<protein>
    <submittedName>
        <fullName evidence="1">Uncharacterized protein</fullName>
    </submittedName>
</protein>
<dbReference type="GeneID" id="38784355"/>
<dbReference type="EMBL" id="BFAD01000011">
    <property type="protein sequence ID" value="GBE87438.1"/>
    <property type="molecule type" value="Genomic_DNA"/>
</dbReference>
<accession>A0A401GZ47</accession>
<evidence type="ECO:0000313" key="2">
    <source>
        <dbReference type="Proteomes" id="UP000287166"/>
    </source>
</evidence>
<name>A0A401GZ47_9APHY</name>